<dbReference type="EMBL" id="JABFTP020000001">
    <property type="protein sequence ID" value="KAL3267303.1"/>
    <property type="molecule type" value="Genomic_DNA"/>
</dbReference>
<dbReference type="AlphaFoldDB" id="A0ABD2MLN8"/>
<proteinExistence type="predicted"/>
<organism evidence="1 2">
    <name type="scientific">Cryptolaemus montrouzieri</name>
    <dbReference type="NCBI Taxonomy" id="559131"/>
    <lineage>
        <taxon>Eukaryota</taxon>
        <taxon>Metazoa</taxon>
        <taxon>Ecdysozoa</taxon>
        <taxon>Arthropoda</taxon>
        <taxon>Hexapoda</taxon>
        <taxon>Insecta</taxon>
        <taxon>Pterygota</taxon>
        <taxon>Neoptera</taxon>
        <taxon>Endopterygota</taxon>
        <taxon>Coleoptera</taxon>
        <taxon>Polyphaga</taxon>
        <taxon>Cucujiformia</taxon>
        <taxon>Coccinelloidea</taxon>
        <taxon>Coccinellidae</taxon>
        <taxon>Scymninae</taxon>
        <taxon>Scymnini</taxon>
        <taxon>Cryptolaemus</taxon>
    </lineage>
</organism>
<name>A0ABD2MLN8_9CUCU</name>
<dbReference type="Proteomes" id="UP001516400">
    <property type="component" value="Unassembled WGS sequence"/>
</dbReference>
<gene>
    <name evidence="1" type="ORF">HHI36_011434</name>
</gene>
<sequence length="236" mass="27229">MMHHPMFFRDIGGPGLSNVTSVDSKVDQELSPMANRIVGSLREKTWENDRFYFVDVFACNDRGRAREVSSELVRRAELYPGEFILVSLHDDHVHVVHDCPYSNRSCRCAFKKFQEAEEDVRRLLRRPRRVQTLQNRDWKNSVKYYSTQGRAIAYCRIGRANKGLCFEDASVSHVGVPEYDELETQRCLEDGYDPSTTTVFRERRGLSEGVGDIVPRKRRHIEVPFGRLGVTGQSDL</sequence>
<comment type="caution">
    <text evidence="1">The sequence shown here is derived from an EMBL/GenBank/DDBJ whole genome shotgun (WGS) entry which is preliminary data.</text>
</comment>
<accession>A0ABD2MLN8</accession>
<evidence type="ECO:0000313" key="1">
    <source>
        <dbReference type="EMBL" id="KAL3267303.1"/>
    </source>
</evidence>
<keyword evidence="2" id="KW-1185">Reference proteome</keyword>
<evidence type="ECO:0000313" key="2">
    <source>
        <dbReference type="Proteomes" id="UP001516400"/>
    </source>
</evidence>
<protein>
    <submittedName>
        <fullName evidence="1">Uncharacterized protein</fullName>
    </submittedName>
</protein>
<reference evidence="1 2" key="1">
    <citation type="journal article" date="2021" name="BMC Biol.">
        <title>Horizontally acquired antibacterial genes associated with adaptive radiation of ladybird beetles.</title>
        <authorList>
            <person name="Li H.S."/>
            <person name="Tang X.F."/>
            <person name="Huang Y.H."/>
            <person name="Xu Z.Y."/>
            <person name="Chen M.L."/>
            <person name="Du X.Y."/>
            <person name="Qiu B.Y."/>
            <person name="Chen P.T."/>
            <person name="Zhang W."/>
            <person name="Slipinski A."/>
            <person name="Escalona H.E."/>
            <person name="Waterhouse R.M."/>
            <person name="Zwick A."/>
            <person name="Pang H."/>
        </authorList>
    </citation>
    <scope>NUCLEOTIDE SEQUENCE [LARGE SCALE GENOMIC DNA]</scope>
    <source>
        <strain evidence="1">SYSU2018</strain>
    </source>
</reference>